<dbReference type="Gene3D" id="2.60.120.200">
    <property type="match status" value="1"/>
</dbReference>
<dbReference type="InterPro" id="IPR013320">
    <property type="entry name" value="ConA-like_dom_sf"/>
</dbReference>
<dbReference type="PROSITE" id="PS51762">
    <property type="entry name" value="GH16_2"/>
    <property type="match status" value="1"/>
</dbReference>
<dbReference type="PANTHER" id="PTHR31062">
    <property type="entry name" value="XYLOGLUCAN ENDOTRANSGLUCOSYLASE/HYDROLASE PROTEIN 8-RELATED"/>
    <property type="match status" value="1"/>
</dbReference>
<name>A0A4D9D3I3_9STRA</name>
<evidence type="ECO:0000256" key="4">
    <source>
        <dbReference type="SAM" id="SignalP"/>
    </source>
</evidence>
<dbReference type="PROSITE" id="PS01034">
    <property type="entry name" value="GH16_1"/>
    <property type="match status" value="1"/>
</dbReference>
<keyword evidence="7" id="KW-1185">Reference proteome</keyword>
<sequence length="289" mass="31478">MRFSLTTVTATALSLLLATTHAAESIKDEPLAMSTPFILARQQALLPSSLTPSAPPSAKLRGSEKEGEKDEEALAVSVDNSGSDKMGQQSFWNVFYSTGDRNMIRDLGNNRMSFTIAPWEESIAAQSSVKYYGGRLGFKVKSGAVMPGVITAVYFSSGDGRTGDSSLGSQDEIDFEFKGNEPSRVQTNVFMNGQEALQMVDLGYDSSSSEHAYAIEWDNQAVKFFVDGTERRSVPLSRPLQAMELHMSVWTTTGGWPGLIQWGGSPDWNARGNQPVESIFEITEYPSSG</sequence>
<protein>
    <recommendedName>
        <fullName evidence="5">GH16 domain-containing protein</fullName>
    </recommendedName>
</protein>
<keyword evidence="4" id="KW-0732">Signal</keyword>
<evidence type="ECO:0000256" key="3">
    <source>
        <dbReference type="SAM" id="MobiDB-lite"/>
    </source>
</evidence>
<dbReference type="GO" id="GO:0004553">
    <property type="term" value="F:hydrolase activity, hydrolyzing O-glycosyl compounds"/>
    <property type="evidence" value="ECO:0007669"/>
    <property type="project" value="InterPro"/>
</dbReference>
<feature type="region of interest" description="Disordered" evidence="3">
    <location>
        <begin position="48"/>
        <end position="72"/>
    </location>
</feature>
<dbReference type="AlphaFoldDB" id="A0A4D9D3I3"/>
<dbReference type="InterPro" id="IPR000757">
    <property type="entry name" value="Beta-glucanase-like"/>
</dbReference>
<dbReference type="Proteomes" id="UP000355283">
    <property type="component" value="Unassembled WGS sequence"/>
</dbReference>
<keyword evidence="2" id="KW-0326">Glycosidase</keyword>
<gene>
    <name evidence="6" type="ORF">NSK_005513</name>
</gene>
<dbReference type="InterPro" id="IPR044791">
    <property type="entry name" value="Beta-glucanase/XTH"/>
</dbReference>
<evidence type="ECO:0000256" key="1">
    <source>
        <dbReference type="ARBA" id="ARBA00022801"/>
    </source>
</evidence>
<feature type="domain" description="GH16" evidence="5">
    <location>
        <begin position="69"/>
        <end position="271"/>
    </location>
</feature>
<proteinExistence type="predicted"/>
<evidence type="ECO:0000256" key="2">
    <source>
        <dbReference type="ARBA" id="ARBA00023295"/>
    </source>
</evidence>
<organism evidence="6 7">
    <name type="scientific">Nannochloropsis salina CCMP1776</name>
    <dbReference type="NCBI Taxonomy" id="1027361"/>
    <lineage>
        <taxon>Eukaryota</taxon>
        <taxon>Sar</taxon>
        <taxon>Stramenopiles</taxon>
        <taxon>Ochrophyta</taxon>
        <taxon>Eustigmatophyceae</taxon>
        <taxon>Eustigmatales</taxon>
        <taxon>Monodopsidaceae</taxon>
        <taxon>Microchloropsis</taxon>
        <taxon>Microchloropsis salina</taxon>
    </lineage>
</organism>
<evidence type="ECO:0000313" key="6">
    <source>
        <dbReference type="EMBL" id="TFJ83178.1"/>
    </source>
</evidence>
<accession>A0A4D9D3I3</accession>
<comment type="caution">
    <text evidence="6">The sequence shown here is derived from an EMBL/GenBank/DDBJ whole genome shotgun (WGS) entry which is preliminary data.</text>
</comment>
<feature type="compositionally biased region" description="Low complexity" evidence="3">
    <location>
        <begin position="48"/>
        <end position="60"/>
    </location>
</feature>
<dbReference type="OrthoDB" id="4781at2759"/>
<dbReference type="Pfam" id="PF00722">
    <property type="entry name" value="Glyco_hydro_16"/>
    <property type="match status" value="1"/>
</dbReference>
<dbReference type="EMBL" id="SDOX01000063">
    <property type="protein sequence ID" value="TFJ83178.1"/>
    <property type="molecule type" value="Genomic_DNA"/>
</dbReference>
<dbReference type="SUPFAM" id="SSF49899">
    <property type="entry name" value="Concanavalin A-like lectins/glucanases"/>
    <property type="match status" value="1"/>
</dbReference>
<dbReference type="InterPro" id="IPR008263">
    <property type="entry name" value="GH16_AS"/>
</dbReference>
<evidence type="ECO:0000313" key="7">
    <source>
        <dbReference type="Proteomes" id="UP000355283"/>
    </source>
</evidence>
<reference evidence="6 7" key="1">
    <citation type="submission" date="2019-01" db="EMBL/GenBank/DDBJ databases">
        <title>Nuclear Genome Assembly of the Microalgal Biofuel strain Nannochloropsis salina CCMP1776.</title>
        <authorList>
            <person name="Hovde B."/>
        </authorList>
    </citation>
    <scope>NUCLEOTIDE SEQUENCE [LARGE SCALE GENOMIC DNA]</scope>
    <source>
        <strain evidence="6 7">CCMP1776</strain>
    </source>
</reference>
<evidence type="ECO:0000259" key="5">
    <source>
        <dbReference type="PROSITE" id="PS51762"/>
    </source>
</evidence>
<feature type="signal peptide" evidence="4">
    <location>
        <begin position="1"/>
        <end position="22"/>
    </location>
</feature>
<feature type="chain" id="PRO_5020035256" description="GH16 domain-containing protein" evidence="4">
    <location>
        <begin position="23"/>
        <end position="289"/>
    </location>
</feature>
<keyword evidence="1" id="KW-0378">Hydrolase</keyword>
<dbReference type="GO" id="GO:0005975">
    <property type="term" value="P:carbohydrate metabolic process"/>
    <property type="evidence" value="ECO:0007669"/>
    <property type="project" value="InterPro"/>
</dbReference>